<reference evidence="3 4" key="1">
    <citation type="journal article" date="2020" name="ISME J.">
        <title>Uncovering the hidden diversity of litter-decomposition mechanisms in mushroom-forming fungi.</title>
        <authorList>
            <person name="Floudas D."/>
            <person name="Bentzer J."/>
            <person name="Ahren D."/>
            <person name="Johansson T."/>
            <person name="Persson P."/>
            <person name="Tunlid A."/>
        </authorList>
    </citation>
    <scope>NUCLEOTIDE SEQUENCE [LARGE SCALE GENOMIC DNA]</scope>
    <source>
        <strain evidence="3 4">CBS 406.79</strain>
    </source>
</reference>
<dbReference type="Proteomes" id="UP000518752">
    <property type="component" value="Unassembled WGS sequence"/>
</dbReference>
<dbReference type="Pfam" id="PF11807">
    <property type="entry name" value="UstYa"/>
    <property type="match status" value="1"/>
</dbReference>
<dbReference type="OrthoDB" id="3687641at2759"/>
<gene>
    <name evidence="3" type="ORF">D9757_013280</name>
</gene>
<comment type="similarity">
    <text evidence="2">Belongs to the ustYa family.</text>
</comment>
<sequence>MEPLKFSKLKIAFVAAAVAGIAGLLLGARILQGAGSTIYHSLTFDAFSASNPSPPHILKWDIPPLQPVFMHMENSVHYKFNTDIGAKEWEALLPPSDWAIRQSNNSTEYTISMFHQLECLNIIRQSLVVFRSRATSDPPQFPDKLTHHCMDYLRQMVLCRANIDLESVRNHIGPRLAVSDITHKCWDWTAVYSASEQNYPHL</sequence>
<comment type="pathway">
    <text evidence="1">Mycotoxin biosynthesis.</text>
</comment>
<evidence type="ECO:0000256" key="1">
    <source>
        <dbReference type="ARBA" id="ARBA00004685"/>
    </source>
</evidence>
<dbReference type="AlphaFoldDB" id="A0A8H5D1X8"/>
<organism evidence="3 4">
    <name type="scientific">Collybiopsis confluens</name>
    <dbReference type="NCBI Taxonomy" id="2823264"/>
    <lineage>
        <taxon>Eukaryota</taxon>
        <taxon>Fungi</taxon>
        <taxon>Dikarya</taxon>
        <taxon>Basidiomycota</taxon>
        <taxon>Agaricomycotina</taxon>
        <taxon>Agaricomycetes</taxon>
        <taxon>Agaricomycetidae</taxon>
        <taxon>Agaricales</taxon>
        <taxon>Marasmiineae</taxon>
        <taxon>Omphalotaceae</taxon>
        <taxon>Collybiopsis</taxon>
    </lineage>
</organism>
<name>A0A8H5D1X8_9AGAR</name>
<evidence type="ECO:0008006" key="5">
    <source>
        <dbReference type="Google" id="ProtNLM"/>
    </source>
</evidence>
<dbReference type="PANTHER" id="PTHR33365">
    <property type="entry name" value="YALI0B05434P"/>
    <property type="match status" value="1"/>
</dbReference>
<protein>
    <recommendedName>
        <fullName evidence="5">Oxidase ustYa</fullName>
    </recommendedName>
</protein>
<dbReference type="EMBL" id="JAACJN010000279">
    <property type="protein sequence ID" value="KAF5352130.1"/>
    <property type="molecule type" value="Genomic_DNA"/>
</dbReference>
<dbReference type="InterPro" id="IPR021765">
    <property type="entry name" value="UstYa-like"/>
</dbReference>
<dbReference type="GO" id="GO:0043386">
    <property type="term" value="P:mycotoxin biosynthetic process"/>
    <property type="evidence" value="ECO:0007669"/>
    <property type="project" value="InterPro"/>
</dbReference>
<evidence type="ECO:0000256" key="2">
    <source>
        <dbReference type="ARBA" id="ARBA00035112"/>
    </source>
</evidence>
<dbReference type="PANTHER" id="PTHR33365:SF4">
    <property type="entry name" value="CYCLOCHLOROTINE BIOSYNTHESIS PROTEIN O"/>
    <property type="match status" value="1"/>
</dbReference>
<proteinExistence type="inferred from homology"/>
<evidence type="ECO:0000313" key="4">
    <source>
        <dbReference type="Proteomes" id="UP000518752"/>
    </source>
</evidence>
<evidence type="ECO:0000313" key="3">
    <source>
        <dbReference type="EMBL" id="KAF5352130.1"/>
    </source>
</evidence>
<keyword evidence="4" id="KW-1185">Reference proteome</keyword>
<accession>A0A8H5D1X8</accession>
<comment type="caution">
    <text evidence="3">The sequence shown here is derived from an EMBL/GenBank/DDBJ whole genome shotgun (WGS) entry which is preliminary data.</text>
</comment>